<evidence type="ECO:0000313" key="3">
    <source>
        <dbReference type="Proteomes" id="UP001188597"/>
    </source>
</evidence>
<sequence>MSKKKATMTLKDFHGGSIPSDLPLPSAPGTVVRPLDRGGLDRAVPWGNPVGRSDHRLRPGSAGAVRSLDDKTPFLTHNVHIGRNFDEDERKPLDGLSAPRRTVSDESIHPILVQLEPKLDYSSTVGGTSRPASNPEALSSSGAKSSYAAAHVGMQSQNFSGSRPAWGVNNQNASVSSEQAVGGSHLNAWGMRKEVVVVGVGDRGPMTWSALDAVSKLAHASALEKVSSGRWHSKQPMHHPVDVEVIGHPETEIEVQSSMYNLHASNVMNVPGGREFHDVTLVRHAERSLAIDEAVPVGGRELPSYDRPRSPLYSETKDRNPPFYADGAQPARLAGKSGGPELPMPVPVPSESSDRPKLKLLPRSKPYESSEPYDDYKQGYQLQVDRAVAKDGSEFYGNANPTKPGLGGLETYGHAPKKTGLAGPELYGNANFTKPGFAEPERYGNTNPIKPGLTGSEIYGNTYPIKAGSAGPDTGNQAVERPKLSLKPRSQPVEQLPRNVERERNILFGGARPREFVLKERGFDDVPVNNHDLGQPIHRVKQDFPRAETLPVHATPRYNEKGDYNPLDHRNGKTIERHDQRVVIEKSDNRRNWRSENRRSGKDLEKHQPHERAPSPETWRKPIEQTAPVDAPGQRYRKAASAVELAQAFSRSVSGPKTDDRVSGPRAVSSHGQIPFSRLMGAHPRPQINGY</sequence>
<protein>
    <submittedName>
        <fullName evidence="2">Uncharacterized protein</fullName>
    </submittedName>
</protein>
<feature type="compositionally biased region" description="Basic and acidic residues" evidence="1">
    <location>
        <begin position="303"/>
        <end position="320"/>
    </location>
</feature>
<dbReference type="Proteomes" id="UP001188597">
    <property type="component" value="Unassembled WGS sequence"/>
</dbReference>
<proteinExistence type="predicted"/>
<dbReference type="PANTHER" id="PTHR32091">
    <property type="entry name" value="EUKARYOTIC TRANSLATION INITIATION FACTOR 4B"/>
    <property type="match status" value="1"/>
</dbReference>
<evidence type="ECO:0000256" key="1">
    <source>
        <dbReference type="SAM" id="MobiDB-lite"/>
    </source>
</evidence>
<feature type="region of interest" description="Disordered" evidence="1">
    <location>
        <begin position="437"/>
        <end position="494"/>
    </location>
</feature>
<dbReference type="PANTHER" id="PTHR32091:SF4">
    <property type="entry name" value="OS07G0546100 PROTEIN"/>
    <property type="match status" value="1"/>
</dbReference>
<feature type="compositionally biased region" description="Polar residues" evidence="1">
    <location>
        <begin position="121"/>
        <end position="132"/>
    </location>
</feature>
<feature type="region of interest" description="Disordered" evidence="1">
    <location>
        <begin position="121"/>
        <end position="141"/>
    </location>
</feature>
<feature type="region of interest" description="Disordered" evidence="1">
    <location>
        <begin position="299"/>
        <end position="376"/>
    </location>
</feature>
<evidence type="ECO:0000313" key="2">
    <source>
        <dbReference type="EMBL" id="KAK3035122.1"/>
    </source>
</evidence>
<dbReference type="GO" id="GO:0003743">
    <property type="term" value="F:translation initiation factor activity"/>
    <property type="evidence" value="ECO:0007669"/>
    <property type="project" value="InterPro"/>
</dbReference>
<reference evidence="2" key="1">
    <citation type="submission" date="2022-12" db="EMBL/GenBank/DDBJ databases">
        <title>Draft genome assemblies for two species of Escallonia (Escalloniales).</title>
        <authorList>
            <person name="Chanderbali A."/>
            <person name="Dervinis C."/>
            <person name="Anghel I."/>
            <person name="Soltis D."/>
            <person name="Soltis P."/>
            <person name="Zapata F."/>
        </authorList>
    </citation>
    <scope>NUCLEOTIDE SEQUENCE</scope>
    <source>
        <strain evidence="2">UCBG64.0493</strain>
        <tissue evidence="2">Leaf</tissue>
    </source>
</reference>
<dbReference type="GO" id="GO:0003729">
    <property type="term" value="F:mRNA binding"/>
    <property type="evidence" value="ECO:0007669"/>
    <property type="project" value="TreeGrafter"/>
</dbReference>
<name>A0AA88WWL9_9ASTE</name>
<organism evidence="2 3">
    <name type="scientific">Escallonia herrerae</name>
    <dbReference type="NCBI Taxonomy" id="1293975"/>
    <lineage>
        <taxon>Eukaryota</taxon>
        <taxon>Viridiplantae</taxon>
        <taxon>Streptophyta</taxon>
        <taxon>Embryophyta</taxon>
        <taxon>Tracheophyta</taxon>
        <taxon>Spermatophyta</taxon>
        <taxon>Magnoliopsida</taxon>
        <taxon>eudicotyledons</taxon>
        <taxon>Gunneridae</taxon>
        <taxon>Pentapetalae</taxon>
        <taxon>asterids</taxon>
        <taxon>campanulids</taxon>
        <taxon>Escalloniales</taxon>
        <taxon>Escalloniaceae</taxon>
        <taxon>Escallonia</taxon>
    </lineage>
</organism>
<feature type="compositionally biased region" description="Basic and acidic residues" evidence="1">
    <location>
        <begin position="558"/>
        <end position="623"/>
    </location>
</feature>
<feature type="region of interest" description="Disordered" evidence="1">
    <location>
        <begin position="552"/>
        <end position="691"/>
    </location>
</feature>
<dbReference type="EMBL" id="JAVXUP010000183">
    <property type="protein sequence ID" value="KAK3035122.1"/>
    <property type="molecule type" value="Genomic_DNA"/>
</dbReference>
<comment type="caution">
    <text evidence="2">The sequence shown here is derived from an EMBL/GenBank/DDBJ whole genome shotgun (WGS) entry which is preliminary data.</text>
</comment>
<gene>
    <name evidence="2" type="ORF">RJ639_032624</name>
</gene>
<keyword evidence="3" id="KW-1185">Reference proteome</keyword>
<feature type="region of interest" description="Disordered" evidence="1">
    <location>
        <begin position="1"/>
        <end position="31"/>
    </location>
</feature>
<dbReference type="InterPro" id="IPR010433">
    <property type="entry name" value="EIF-4B_pln"/>
</dbReference>
<dbReference type="AlphaFoldDB" id="A0AA88WWL9"/>
<accession>A0AA88WWL9</accession>